<feature type="region of interest" description="Disordered" evidence="1">
    <location>
        <begin position="387"/>
        <end position="488"/>
    </location>
</feature>
<feature type="compositionally biased region" description="Gly residues" evidence="1">
    <location>
        <begin position="430"/>
        <end position="441"/>
    </location>
</feature>
<feature type="compositionally biased region" description="Gly residues" evidence="1">
    <location>
        <begin position="1"/>
        <end position="23"/>
    </location>
</feature>
<dbReference type="Proteomes" id="UP000813461">
    <property type="component" value="Unassembled WGS sequence"/>
</dbReference>
<dbReference type="EMBL" id="JAGMVJ010000034">
    <property type="protein sequence ID" value="KAH7067727.1"/>
    <property type="molecule type" value="Genomic_DNA"/>
</dbReference>
<keyword evidence="3" id="KW-1185">Reference proteome</keyword>
<organism evidence="2 3">
    <name type="scientific">Paraphoma chrysanthemicola</name>
    <dbReference type="NCBI Taxonomy" id="798071"/>
    <lineage>
        <taxon>Eukaryota</taxon>
        <taxon>Fungi</taxon>
        <taxon>Dikarya</taxon>
        <taxon>Ascomycota</taxon>
        <taxon>Pezizomycotina</taxon>
        <taxon>Dothideomycetes</taxon>
        <taxon>Pleosporomycetidae</taxon>
        <taxon>Pleosporales</taxon>
        <taxon>Pleosporineae</taxon>
        <taxon>Phaeosphaeriaceae</taxon>
        <taxon>Paraphoma</taxon>
    </lineage>
</organism>
<reference evidence="2" key="1">
    <citation type="journal article" date="2021" name="Nat. Commun.">
        <title>Genetic determinants of endophytism in the Arabidopsis root mycobiome.</title>
        <authorList>
            <person name="Mesny F."/>
            <person name="Miyauchi S."/>
            <person name="Thiergart T."/>
            <person name="Pickel B."/>
            <person name="Atanasova L."/>
            <person name="Karlsson M."/>
            <person name="Huettel B."/>
            <person name="Barry K.W."/>
            <person name="Haridas S."/>
            <person name="Chen C."/>
            <person name="Bauer D."/>
            <person name="Andreopoulos W."/>
            <person name="Pangilinan J."/>
            <person name="LaButti K."/>
            <person name="Riley R."/>
            <person name="Lipzen A."/>
            <person name="Clum A."/>
            <person name="Drula E."/>
            <person name="Henrissat B."/>
            <person name="Kohler A."/>
            <person name="Grigoriev I.V."/>
            <person name="Martin F.M."/>
            <person name="Hacquard S."/>
        </authorList>
    </citation>
    <scope>NUCLEOTIDE SEQUENCE</scope>
    <source>
        <strain evidence="2">MPI-SDFR-AT-0120</strain>
    </source>
</reference>
<evidence type="ECO:0000313" key="3">
    <source>
        <dbReference type="Proteomes" id="UP000813461"/>
    </source>
</evidence>
<feature type="region of interest" description="Disordered" evidence="1">
    <location>
        <begin position="193"/>
        <end position="229"/>
    </location>
</feature>
<gene>
    <name evidence="2" type="ORF">FB567DRAFT_599378</name>
</gene>
<protein>
    <submittedName>
        <fullName evidence="2">Uncharacterized protein</fullName>
    </submittedName>
</protein>
<name>A0A8K0QSB7_9PLEO</name>
<evidence type="ECO:0000313" key="2">
    <source>
        <dbReference type="EMBL" id="KAH7067727.1"/>
    </source>
</evidence>
<proteinExistence type="predicted"/>
<dbReference type="OrthoDB" id="3801350at2759"/>
<feature type="compositionally biased region" description="Basic and acidic residues" evidence="1">
    <location>
        <begin position="469"/>
        <end position="481"/>
    </location>
</feature>
<sequence length="488" mass="51643">MGPPGGMTGPGMGGIGPPGGMGPMGPPPRYSSMQSMPQYEPPRGGMPGGDRFAHSGGPMSDASSTAAPSEKPMRGPSRRQPGGNTRVPMGAFAKAAKSPRLSRSRTEPTTADRLNRGQPDGRRVGPSGHEWLKGDSFLDACMCTTGCTCRKGHRVLYRSRDDPAGSESEYEAGPRYTSGEIRYVLGSKLGQDCGDHSGCKKKSASSSSESESDAKRRKKKEEKTQKKQFQGLKEDVLEAIDQKLDAIKKARSSKASSLGSPRPPFAGLGAAPNAFGMGDPAAMDPLMARKLSMGNMGIPMSANPYAMGMQGLGKLPPGMMDPMSGRQMRPGQMPIGAIGFEEDMSMGDMEGMAVGNPYLGGGMKSRGMQARFISPGRRKDMDPMAFYNRAGGRGGMMGNRIPRDPRRRRFGSDDFEVPGGRLGLKDRGNGRSGGIGDGAGDALGRDDDDGMMAATHRGSPSGAQNAGRTSDRERGRNARAETDDDDEY</sequence>
<comment type="caution">
    <text evidence="2">The sequence shown here is derived from an EMBL/GenBank/DDBJ whole genome shotgun (WGS) entry which is preliminary data.</text>
</comment>
<feature type="compositionally biased region" description="Basic and acidic residues" evidence="1">
    <location>
        <begin position="113"/>
        <end position="123"/>
    </location>
</feature>
<feature type="region of interest" description="Disordered" evidence="1">
    <location>
        <begin position="1"/>
        <end position="131"/>
    </location>
</feature>
<evidence type="ECO:0000256" key="1">
    <source>
        <dbReference type="SAM" id="MobiDB-lite"/>
    </source>
</evidence>
<dbReference type="AlphaFoldDB" id="A0A8K0QSB7"/>
<accession>A0A8K0QSB7</accession>